<proteinExistence type="predicted"/>
<keyword evidence="2" id="KW-1185">Reference proteome</keyword>
<accession>A0ABQ1NXY2</accession>
<comment type="caution">
    <text evidence="1">The sequence shown here is derived from an EMBL/GenBank/DDBJ whole genome shotgun (WGS) entry which is preliminary data.</text>
</comment>
<evidence type="ECO:0000313" key="2">
    <source>
        <dbReference type="Proteomes" id="UP000630615"/>
    </source>
</evidence>
<gene>
    <name evidence="1" type="ORF">GCM10011573_13670</name>
</gene>
<organism evidence="1 2">
    <name type="scientific">Enterococcus wangshanyuanii</name>
    <dbReference type="NCBI Taxonomy" id="2005703"/>
    <lineage>
        <taxon>Bacteria</taxon>
        <taxon>Bacillati</taxon>
        <taxon>Bacillota</taxon>
        <taxon>Bacilli</taxon>
        <taxon>Lactobacillales</taxon>
        <taxon>Enterococcaceae</taxon>
        <taxon>Enterococcus</taxon>
    </lineage>
</organism>
<reference evidence="2" key="1">
    <citation type="journal article" date="2019" name="Int. J. Syst. Evol. Microbiol.">
        <title>The Global Catalogue of Microorganisms (GCM) 10K type strain sequencing project: providing services to taxonomists for standard genome sequencing and annotation.</title>
        <authorList>
            <consortium name="The Broad Institute Genomics Platform"/>
            <consortium name="The Broad Institute Genome Sequencing Center for Infectious Disease"/>
            <person name="Wu L."/>
            <person name="Ma J."/>
        </authorList>
    </citation>
    <scope>NUCLEOTIDE SEQUENCE [LARGE SCALE GENOMIC DNA]</scope>
    <source>
        <strain evidence="2">CGMCC 1.15942</strain>
    </source>
</reference>
<sequence length="94" mass="11087">MFLKTWEGKREDSRYELSLVKSENRHIIAELLENNVQKYKYICVIDTVTKDTLILKYEKIVLTFKLSDNEMIYTKSIDGTEGIEGTSKPIQFYK</sequence>
<protein>
    <submittedName>
        <fullName evidence="1">Uncharacterized protein</fullName>
    </submittedName>
</protein>
<dbReference type="Proteomes" id="UP000630615">
    <property type="component" value="Unassembled WGS sequence"/>
</dbReference>
<evidence type="ECO:0000313" key="1">
    <source>
        <dbReference type="EMBL" id="GGC85269.1"/>
    </source>
</evidence>
<name>A0ABQ1NXY2_9ENTE</name>
<dbReference type="EMBL" id="BMKI01000002">
    <property type="protein sequence ID" value="GGC85269.1"/>
    <property type="molecule type" value="Genomic_DNA"/>
</dbReference>